<accession>A0A2D4MHW9</accession>
<reference evidence="2" key="2">
    <citation type="submission" date="2017-11" db="EMBL/GenBank/DDBJ databases">
        <title>Coralsnake Venomics: Analyses of Venom Gland Transcriptomes and Proteomes of Six Brazilian Taxa.</title>
        <authorList>
            <person name="Aird S.D."/>
            <person name="Jorge da Silva N."/>
            <person name="Qiu L."/>
            <person name="Villar-Briones A."/>
            <person name="Aparecida-Saddi V."/>
            <person name="Campos-Telles M.P."/>
            <person name="Grau M."/>
            <person name="Mikheyev A.S."/>
        </authorList>
    </citation>
    <scope>NUCLEOTIDE SEQUENCE</scope>
    <source>
        <tissue evidence="2">Venom_gland</tissue>
    </source>
</reference>
<feature type="coiled-coil region" evidence="1">
    <location>
        <begin position="28"/>
        <end position="87"/>
    </location>
</feature>
<name>A0A2D4MHW9_9SAUR</name>
<protein>
    <submittedName>
        <fullName evidence="2">Uncharacterized protein</fullName>
    </submittedName>
</protein>
<evidence type="ECO:0000256" key="1">
    <source>
        <dbReference type="SAM" id="Coils"/>
    </source>
</evidence>
<keyword evidence="1" id="KW-0175">Coiled coil</keyword>
<organism evidence="2">
    <name type="scientific">Micrurus spixii</name>
    <name type="common">Amazon coral snake</name>
    <dbReference type="NCBI Taxonomy" id="129469"/>
    <lineage>
        <taxon>Eukaryota</taxon>
        <taxon>Metazoa</taxon>
        <taxon>Chordata</taxon>
        <taxon>Craniata</taxon>
        <taxon>Vertebrata</taxon>
        <taxon>Euteleostomi</taxon>
        <taxon>Lepidosauria</taxon>
        <taxon>Squamata</taxon>
        <taxon>Bifurcata</taxon>
        <taxon>Unidentata</taxon>
        <taxon>Episquamata</taxon>
        <taxon>Toxicofera</taxon>
        <taxon>Serpentes</taxon>
        <taxon>Colubroidea</taxon>
        <taxon>Elapidae</taxon>
        <taxon>Elapinae</taxon>
        <taxon>Micrurus</taxon>
    </lineage>
</organism>
<dbReference type="EMBL" id="IACM01096710">
    <property type="protein sequence ID" value="LAB32984.1"/>
    <property type="molecule type" value="Transcribed_RNA"/>
</dbReference>
<dbReference type="AlphaFoldDB" id="A0A2D4MHW9"/>
<proteinExistence type="predicted"/>
<sequence length="113" mass="13546">MELVKHKLSLTEKVEVAQKIKWAKQNFFENAKFKKEKEKRQIQCLADEKGILQHQNDNKKKIIRNNYENLYDQEKISEDKIKQYLQEAKVPKVPKTVRTTLNERIAMFELRGN</sequence>
<reference evidence="2" key="1">
    <citation type="submission" date="2017-07" db="EMBL/GenBank/DDBJ databases">
        <authorList>
            <person name="Mikheyev A."/>
            <person name="Grau M."/>
        </authorList>
    </citation>
    <scope>NUCLEOTIDE SEQUENCE</scope>
    <source>
        <tissue evidence="2">Venom_gland</tissue>
    </source>
</reference>
<evidence type="ECO:0000313" key="2">
    <source>
        <dbReference type="EMBL" id="LAB32984.1"/>
    </source>
</evidence>